<keyword evidence="5" id="KW-1185">Reference proteome</keyword>
<dbReference type="EMBL" id="FOXQ01000015">
    <property type="protein sequence ID" value="SFQ50021.1"/>
    <property type="molecule type" value="Genomic_DNA"/>
</dbReference>
<dbReference type="InterPro" id="IPR008978">
    <property type="entry name" value="HSP20-like_chaperone"/>
</dbReference>
<evidence type="ECO:0000313" key="5">
    <source>
        <dbReference type="Proteomes" id="UP000199031"/>
    </source>
</evidence>
<dbReference type="InterPro" id="IPR031107">
    <property type="entry name" value="Small_HSP"/>
</dbReference>
<reference evidence="4 5" key="1">
    <citation type="submission" date="2016-10" db="EMBL/GenBank/DDBJ databases">
        <authorList>
            <person name="de Groot N.N."/>
        </authorList>
    </citation>
    <scope>NUCLEOTIDE SEQUENCE [LARGE SCALE GENOMIC DNA]</scope>
    <source>
        <strain evidence="4 5">DSM 28286</strain>
    </source>
</reference>
<dbReference type="Proteomes" id="UP000199031">
    <property type="component" value="Unassembled WGS sequence"/>
</dbReference>
<dbReference type="Gene3D" id="2.60.40.790">
    <property type="match status" value="1"/>
</dbReference>
<dbReference type="Pfam" id="PF00011">
    <property type="entry name" value="HSP20"/>
    <property type="match status" value="1"/>
</dbReference>
<accession>A0A1I5Z0P8</accession>
<organism evidence="4 5">
    <name type="scientific">Parafilimonas terrae</name>
    <dbReference type="NCBI Taxonomy" id="1465490"/>
    <lineage>
        <taxon>Bacteria</taxon>
        <taxon>Pseudomonadati</taxon>
        <taxon>Bacteroidota</taxon>
        <taxon>Chitinophagia</taxon>
        <taxon>Chitinophagales</taxon>
        <taxon>Chitinophagaceae</taxon>
        <taxon>Parafilimonas</taxon>
    </lineage>
</organism>
<dbReference type="PANTHER" id="PTHR11527">
    <property type="entry name" value="HEAT-SHOCK PROTEIN 20 FAMILY MEMBER"/>
    <property type="match status" value="1"/>
</dbReference>
<evidence type="ECO:0000313" key="4">
    <source>
        <dbReference type="EMBL" id="SFQ50021.1"/>
    </source>
</evidence>
<protein>
    <submittedName>
        <fullName evidence="4">HSP20 family protein</fullName>
    </submittedName>
</protein>
<evidence type="ECO:0000256" key="1">
    <source>
        <dbReference type="PROSITE-ProRule" id="PRU00285"/>
    </source>
</evidence>
<dbReference type="SUPFAM" id="SSF49764">
    <property type="entry name" value="HSP20-like chaperones"/>
    <property type="match status" value="1"/>
</dbReference>
<dbReference type="STRING" id="1465490.SAMN05444277_11556"/>
<dbReference type="RefSeq" id="WP_090662484.1">
    <property type="nucleotide sequence ID" value="NZ_FOXQ01000015.1"/>
</dbReference>
<dbReference type="AlphaFoldDB" id="A0A1I5Z0P8"/>
<evidence type="ECO:0000259" key="3">
    <source>
        <dbReference type="PROSITE" id="PS01031"/>
    </source>
</evidence>
<feature type="domain" description="SHSP" evidence="3">
    <location>
        <begin position="29"/>
        <end position="145"/>
    </location>
</feature>
<dbReference type="InterPro" id="IPR002068">
    <property type="entry name" value="A-crystallin/Hsp20_dom"/>
</dbReference>
<comment type="similarity">
    <text evidence="1 2">Belongs to the small heat shock protein (HSP20) family.</text>
</comment>
<gene>
    <name evidence="4" type="ORF">SAMN05444277_11556</name>
</gene>
<dbReference type="PROSITE" id="PS01031">
    <property type="entry name" value="SHSP"/>
    <property type="match status" value="1"/>
</dbReference>
<dbReference type="CDD" id="cd06464">
    <property type="entry name" value="ACD_sHsps-like"/>
    <property type="match status" value="1"/>
</dbReference>
<dbReference type="OrthoDB" id="9814487at2"/>
<sequence>MAALVKRNYRTFDNLFDELFSNLPATVGKEFGWNNPPVNIHENNDGFHLELVAPGLKKEDFKVNVENGLLTVGYEKKSETENKTDNNDYKTHRREFNSTSFKRSFRIDDVVNVEGIQAKYEDGILKLFLPKKEEVKVLPKEITIQ</sequence>
<name>A0A1I5Z0P8_9BACT</name>
<proteinExistence type="inferred from homology"/>
<evidence type="ECO:0000256" key="2">
    <source>
        <dbReference type="RuleBase" id="RU003616"/>
    </source>
</evidence>